<sequence>MIVNRVNTPCLSIRAKLNDSRCDCSSTEAGVLMVIRNHGPIPSEGDYRLKELNAIFILPTSMSENPLIYPGASHPRTGSAPRWNTVWR</sequence>
<name>A0A4Y2FNI6_ARAVE</name>
<gene>
    <name evidence="2" type="ORF">AVEN_81586_1</name>
</gene>
<protein>
    <submittedName>
        <fullName evidence="2">Uncharacterized protein</fullName>
    </submittedName>
</protein>
<dbReference type="AlphaFoldDB" id="A0A4Y2FNI6"/>
<dbReference type="Proteomes" id="UP000499080">
    <property type="component" value="Unassembled WGS sequence"/>
</dbReference>
<keyword evidence="3" id="KW-1185">Reference proteome</keyword>
<feature type="region of interest" description="Disordered" evidence="1">
    <location>
        <begin position="69"/>
        <end position="88"/>
    </location>
</feature>
<comment type="caution">
    <text evidence="2">The sequence shown here is derived from an EMBL/GenBank/DDBJ whole genome shotgun (WGS) entry which is preliminary data.</text>
</comment>
<evidence type="ECO:0000313" key="2">
    <source>
        <dbReference type="EMBL" id="GBM42761.1"/>
    </source>
</evidence>
<evidence type="ECO:0000256" key="1">
    <source>
        <dbReference type="SAM" id="MobiDB-lite"/>
    </source>
</evidence>
<organism evidence="2 3">
    <name type="scientific">Araneus ventricosus</name>
    <name type="common">Orbweaver spider</name>
    <name type="synonym">Epeira ventricosa</name>
    <dbReference type="NCBI Taxonomy" id="182803"/>
    <lineage>
        <taxon>Eukaryota</taxon>
        <taxon>Metazoa</taxon>
        <taxon>Ecdysozoa</taxon>
        <taxon>Arthropoda</taxon>
        <taxon>Chelicerata</taxon>
        <taxon>Arachnida</taxon>
        <taxon>Araneae</taxon>
        <taxon>Araneomorphae</taxon>
        <taxon>Entelegynae</taxon>
        <taxon>Araneoidea</taxon>
        <taxon>Araneidae</taxon>
        <taxon>Araneus</taxon>
    </lineage>
</organism>
<reference evidence="2 3" key="1">
    <citation type="journal article" date="2019" name="Sci. Rep.">
        <title>Orb-weaving spider Araneus ventricosus genome elucidates the spidroin gene catalogue.</title>
        <authorList>
            <person name="Kono N."/>
            <person name="Nakamura H."/>
            <person name="Ohtoshi R."/>
            <person name="Moran D.A.P."/>
            <person name="Shinohara A."/>
            <person name="Yoshida Y."/>
            <person name="Fujiwara M."/>
            <person name="Mori M."/>
            <person name="Tomita M."/>
            <person name="Arakawa K."/>
        </authorList>
    </citation>
    <scope>NUCLEOTIDE SEQUENCE [LARGE SCALE GENOMIC DNA]</scope>
</reference>
<proteinExistence type="predicted"/>
<dbReference type="EMBL" id="BGPR01001004">
    <property type="protein sequence ID" value="GBM42761.1"/>
    <property type="molecule type" value="Genomic_DNA"/>
</dbReference>
<evidence type="ECO:0000313" key="3">
    <source>
        <dbReference type="Proteomes" id="UP000499080"/>
    </source>
</evidence>
<accession>A0A4Y2FNI6</accession>